<gene>
    <name evidence="2" type="ORF">BC793_110281</name>
</gene>
<dbReference type="Pfam" id="PF00652">
    <property type="entry name" value="Ricin_B_lectin"/>
    <property type="match status" value="1"/>
</dbReference>
<dbReference type="AlphaFoldDB" id="A0A316FW66"/>
<dbReference type="GO" id="GO:0030246">
    <property type="term" value="F:carbohydrate binding"/>
    <property type="evidence" value="ECO:0007669"/>
    <property type="project" value="UniProtKB-KW"/>
</dbReference>
<reference evidence="2 3" key="1">
    <citation type="submission" date="2018-05" db="EMBL/GenBank/DDBJ databases">
        <title>Genomic Encyclopedia of Archaeal and Bacterial Type Strains, Phase II (KMG-II): from individual species to whole genera.</title>
        <authorList>
            <person name="Goeker M."/>
        </authorList>
    </citation>
    <scope>NUCLEOTIDE SEQUENCE [LARGE SCALE GENOMIC DNA]</scope>
    <source>
        <strain evidence="2 3">DSM 45184</strain>
    </source>
</reference>
<keyword evidence="2" id="KW-0430">Lectin</keyword>
<dbReference type="PROSITE" id="PS50231">
    <property type="entry name" value="RICIN_B_LECTIN"/>
    <property type="match status" value="1"/>
</dbReference>
<feature type="domain" description="Ricin B lectin" evidence="1">
    <location>
        <begin position="35"/>
        <end position="113"/>
    </location>
</feature>
<dbReference type="SUPFAM" id="SSF50370">
    <property type="entry name" value="Ricin B-like lectins"/>
    <property type="match status" value="1"/>
</dbReference>
<sequence length="166" mass="18070">MHRPLSRAGILAAVLGMAFTGGLLYPSPAQASTFEGQLQNHATGRCLDSNDRGDVYTLPCEKGNPHQKWYFDSNSDQHMDTPIGLRNAATGRCLSGDLDDAGNPQLTTGECWSAFRPAGPSWDDITLSGRFLELTGRSCIDGNHGGEAYFLHCNGTDHQRWRVVFG</sequence>
<dbReference type="InterPro" id="IPR000772">
    <property type="entry name" value="Ricin_B_lectin"/>
</dbReference>
<proteinExistence type="predicted"/>
<dbReference type="RefSeq" id="WP_109595765.1">
    <property type="nucleotide sequence ID" value="NZ_BONA01000053.1"/>
</dbReference>
<dbReference type="OrthoDB" id="3534750at2"/>
<comment type="caution">
    <text evidence="2">The sequence shown here is derived from an EMBL/GenBank/DDBJ whole genome shotgun (WGS) entry which is preliminary data.</text>
</comment>
<dbReference type="InterPro" id="IPR035992">
    <property type="entry name" value="Ricin_B-like_lectins"/>
</dbReference>
<dbReference type="EMBL" id="QGGR01000010">
    <property type="protein sequence ID" value="PWK46287.1"/>
    <property type="molecule type" value="Genomic_DNA"/>
</dbReference>
<organism evidence="2 3">
    <name type="scientific">Actinoplanes xinjiangensis</name>
    <dbReference type="NCBI Taxonomy" id="512350"/>
    <lineage>
        <taxon>Bacteria</taxon>
        <taxon>Bacillati</taxon>
        <taxon>Actinomycetota</taxon>
        <taxon>Actinomycetes</taxon>
        <taxon>Micromonosporales</taxon>
        <taxon>Micromonosporaceae</taxon>
        <taxon>Actinoplanes</taxon>
    </lineage>
</organism>
<dbReference type="CDD" id="cd23415">
    <property type="entry name" value="beta-trefoil_Ricin_AH"/>
    <property type="match status" value="1"/>
</dbReference>
<evidence type="ECO:0000313" key="3">
    <source>
        <dbReference type="Proteomes" id="UP000245697"/>
    </source>
</evidence>
<dbReference type="Gene3D" id="2.80.10.50">
    <property type="match status" value="2"/>
</dbReference>
<keyword evidence="3" id="KW-1185">Reference proteome</keyword>
<name>A0A316FW66_9ACTN</name>
<accession>A0A316FW66</accession>
<evidence type="ECO:0000313" key="2">
    <source>
        <dbReference type="EMBL" id="PWK46287.1"/>
    </source>
</evidence>
<protein>
    <submittedName>
        <fullName evidence="2">Ricin-type beta-trefoil lectin protein</fullName>
    </submittedName>
</protein>
<dbReference type="Proteomes" id="UP000245697">
    <property type="component" value="Unassembled WGS sequence"/>
</dbReference>
<evidence type="ECO:0000259" key="1">
    <source>
        <dbReference type="Pfam" id="PF00652"/>
    </source>
</evidence>